<protein>
    <recommendedName>
        <fullName evidence="1">Velvet domain-containing protein</fullName>
    </recommendedName>
</protein>
<name>A0ABR4N413_9FUNG</name>
<dbReference type="InterPro" id="IPR037525">
    <property type="entry name" value="Velvet_dom"/>
</dbReference>
<reference evidence="2 3" key="1">
    <citation type="submission" date="2023-09" db="EMBL/GenBank/DDBJ databases">
        <title>Pangenome analysis of Batrachochytrium dendrobatidis and related Chytrids.</title>
        <authorList>
            <person name="Yacoub M.N."/>
            <person name="Stajich J.E."/>
            <person name="James T.Y."/>
        </authorList>
    </citation>
    <scope>NUCLEOTIDE SEQUENCE [LARGE SCALE GENOMIC DNA]</scope>
    <source>
        <strain evidence="2 3">JEL0888</strain>
    </source>
</reference>
<evidence type="ECO:0000313" key="3">
    <source>
        <dbReference type="Proteomes" id="UP001527925"/>
    </source>
</evidence>
<dbReference type="Pfam" id="PF11754">
    <property type="entry name" value="Velvet"/>
    <property type="match status" value="1"/>
</dbReference>
<comment type="caution">
    <text evidence="2">The sequence shown here is derived from an EMBL/GenBank/DDBJ whole genome shotgun (WGS) entry which is preliminary data.</text>
</comment>
<dbReference type="InterPro" id="IPR038491">
    <property type="entry name" value="Velvet_dom_sf"/>
</dbReference>
<dbReference type="EMBL" id="JADGIZ020000035">
    <property type="protein sequence ID" value="KAL2914233.1"/>
    <property type="molecule type" value="Genomic_DNA"/>
</dbReference>
<accession>A0ABR4N413</accession>
<gene>
    <name evidence="2" type="ORF">HK105_206177</name>
</gene>
<organism evidence="2 3">
    <name type="scientific">Polyrhizophydium stewartii</name>
    <dbReference type="NCBI Taxonomy" id="2732419"/>
    <lineage>
        <taxon>Eukaryota</taxon>
        <taxon>Fungi</taxon>
        <taxon>Fungi incertae sedis</taxon>
        <taxon>Chytridiomycota</taxon>
        <taxon>Chytridiomycota incertae sedis</taxon>
        <taxon>Chytridiomycetes</taxon>
        <taxon>Rhizophydiales</taxon>
        <taxon>Rhizophydiales incertae sedis</taxon>
        <taxon>Polyrhizophydium</taxon>
    </lineage>
</organism>
<keyword evidence="3" id="KW-1185">Reference proteome</keyword>
<evidence type="ECO:0000313" key="2">
    <source>
        <dbReference type="EMBL" id="KAL2914233.1"/>
    </source>
</evidence>
<proteinExistence type="predicted"/>
<evidence type="ECO:0000259" key="1">
    <source>
        <dbReference type="Pfam" id="PF11754"/>
    </source>
</evidence>
<feature type="domain" description="Velvet" evidence="1">
    <location>
        <begin position="5"/>
        <end position="52"/>
    </location>
</feature>
<dbReference type="Gene3D" id="2.60.40.3960">
    <property type="entry name" value="Velvet domain"/>
    <property type="match status" value="1"/>
</dbReference>
<dbReference type="Proteomes" id="UP001527925">
    <property type="component" value="Unassembled WGS sequence"/>
</dbReference>
<sequence length="65" mass="7423">MTRDDGKAVELASVTTTPFKSTSPRDWGGYRDSSELVRSLVEQGVRMPLRRKVRTRYTMVKFSAN</sequence>